<dbReference type="AlphaFoldDB" id="A0A285PKW6"/>
<evidence type="ECO:0000259" key="1">
    <source>
        <dbReference type="Pfam" id="PF08818"/>
    </source>
</evidence>
<accession>A0A285PKW6</accession>
<gene>
    <name evidence="2" type="ORF">SAMN06265368_3615</name>
</gene>
<dbReference type="OrthoDB" id="328972at2"/>
<sequence>MKRDFPFLNADIEVAFDAFDEMEREHLLAIRKLIYELAKQDKEVGTIVESLKWGQPSYDTKPRTGTPIRLGMVKSAPDHVALFAHCQSNVMAVARLHYEDHFSFEGNRALLIPTTKALPIEAVSHVIRIALRYRLKA</sequence>
<protein>
    <recommendedName>
        <fullName evidence="1">YdhG-like domain-containing protein</fullName>
    </recommendedName>
</protein>
<dbReference type="EMBL" id="OBEL01000005">
    <property type="protein sequence ID" value="SNZ20511.1"/>
    <property type="molecule type" value="Genomic_DNA"/>
</dbReference>
<dbReference type="InterPro" id="IPR014922">
    <property type="entry name" value="YdhG-like"/>
</dbReference>
<dbReference type="Proteomes" id="UP000219439">
    <property type="component" value="Unassembled WGS sequence"/>
</dbReference>
<name>A0A285PKW6_9HYPH</name>
<dbReference type="SUPFAM" id="SSF159888">
    <property type="entry name" value="YdhG-like"/>
    <property type="match status" value="1"/>
</dbReference>
<evidence type="ECO:0000313" key="2">
    <source>
        <dbReference type="EMBL" id="SNZ20511.1"/>
    </source>
</evidence>
<organism evidence="2 3">
    <name type="scientific">Cohaesibacter gelatinilyticus</name>
    <dbReference type="NCBI Taxonomy" id="372072"/>
    <lineage>
        <taxon>Bacteria</taxon>
        <taxon>Pseudomonadati</taxon>
        <taxon>Pseudomonadota</taxon>
        <taxon>Alphaproteobacteria</taxon>
        <taxon>Hyphomicrobiales</taxon>
        <taxon>Cohaesibacteraceae</taxon>
    </lineage>
</organism>
<proteinExistence type="predicted"/>
<dbReference type="Pfam" id="PF08818">
    <property type="entry name" value="DUF1801"/>
    <property type="match status" value="1"/>
</dbReference>
<evidence type="ECO:0000313" key="3">
    <source>
        <dbReference type="Proteomes" id="UP000219439"/>
    </source>
</evidence>
<feature type="domain" description="YdhG-like" evidence="1">
    <location>
        <begin position="24"/>
        <end position="130"/>
    </location>
</feature>
<keyword evidence="3" id="KW-1185">Reference proteome</keyword>
<reference evidence="2 3" key="1">
    <citation type="submission" date="2017-09" db="EMBL/GenBank/DDBJ databases">
        <authorList>
            <person name="Ehlers B."/>
            <person name="Leendertz F.H."/>
        </authorList>
    </citation>
    <scope>NUCLEOTIDE SEQUENCE [LARGE SCALE GENOMIC DNA]</scope>
    <source>
        <strain evidence="2 3">DSM 18289</strain>
    </source>
</reference>
<dbReference type="RefSeq" id="WP_097154889.1">
    <property type="nucleotide sequence ID" value="NZ_OBEL01000005.1"/>
</dbReference>